<accession>A0ABT6KQ18</accession>
<dbReference type="InterPro" id="IPR007342">
    <property type="entry name" value="PsuG"/>
</dbReference>
<reference evidence="7 8" key="1">
    <citation type="submission" date="2023-04" db="EMBL/GenBank/DDBJ databases">
        <title>Genome Encyclopedia of Bacteria and Archaea VI: Functional Genomics of Type Strains.</title>
        <authorList>
            <person name="Whitman W."/>
        </authorList>
    </citation>
    <scope>NUCLEOTIDE SEQUENCE [LARGE SCALE GENOMIC DNA]</scope>
    <source>
        <strain evidence="7 8">SG_E_30_P1</strain>
    </source>
</reference>
<comment type="subunit">
    <text evidence="6">Homotrimer.</text>
</comment>
<feature type="active site" description="Proton donor" evidence="6">
    <location>
        <position position="25"/>
    </location>
</feature>
<dbReference type="EC" id="4.2.1.70" evidence="6"/>
<keyword evidence="5 6" id="KW-0326">Glycosidase</keyword>
<keyword evidence="1 6" id="KW-0479">Metal-binding</keyword>
<feature type="binding site" evidence="6">
    <location>
        <position position="137"/>
    </location>
    <ligand>
        <name>Mn(2+)</name>
        <dbReference type="ChEBI" id="CHEBI:29035"/>
    </ligand>
</feature>
<dbReference type="HAMAP" id="MF_01876">
    <property type="entry name" value="PsiMP_glycosidase"/>
    <property type="match status" value="1"/>
</dbReference>
<dbReference type="GO" id="GO:0016798">
    <property type="term" value="F:hydrolase activity, acting on glycosyl bonds"/>
    <property type="evidence" value="ECO:0007669"/>
    <property type="project" value="UniProtKB-KW"/>
</dbReference>
<keyword evidence="4 6" id="KW-0456">Lyase</keyword>
<dbReference type="RefSeq" id="WP_322134360.1">
    <property type="nucleotide sequence ID" value="NZ_CP085036.1"/>
</dbReference>
<evidence type="ECO:0000256" key="3">
    <source>
        <dbReference type="ARBA" id="ARBA00023211"/>
    </source>
</evidence>
<feature type="active site" description="Nucleophile" evidence="6">
    <location>
        <position position="158"/>
    </location>
</feature>
<evidence type="ECO:0000256" key="2">
    <source>
        <dbReference type="ARBA" id="ARBA00022801"/>
    </source>
</evidence>
<comment type="similarity">
    <text evidence="6">Belongs to the pseudouridine-5'-phosphate glycosidase family.</text>
</comment>
<comment type="function">
    <text evidence="6">Catalyzes the reversible cleavage of pseudouridine 5'-phosphate (PsiMP) to ribose 5-phosphate and uracil. Functions biologically in the cleavage direction, as part of a pseudouridine degradation pathway.</text>
</comment>
<evidence type="ECO:0000256" key="5">
    <source>
        <dbReference type="ARBA" id="ARBA00023295"/>
    </source>
</evidence>
<evidence type="ECO:0000313" key="7">
    <source>
        <dbReference type="EMBL" id="MDH6182070.1"/>
    </source>
</evidence>
<name>A0ABT6KQ18_9MICO</name>
<comment type="catalytic activity">
    <reaction evidence="6">
        <text>D-ribose 5-phosphate + uracil = psi-UMP + H2O</text>
        <dbReference type="Rhea" id="RHEA:18337"/>
        <dbReference type="ChEBI" id="CHEBI:15377"/>
        <dbReference type="ChEBI" id="CHEBI:17568"/>
        <dbReference type="ChEBI" id="CHEBI:58380"/>
        <dbReference type="ChEBI" id="CHEBI:78346"/>
        <dbReference type="EC" id="4.2.1.70"/>
    </reaction>
</comment>
<dbReference type="SUPFAM" id="SSF110581">
    <property type="entry name" value="Indigoidine synthase A-like"/>
    <property type="match status" value="1"/>
</dbReference>
<dbReference type="Pfam" id="PF04227">
    <property type="entry name" value="Indigoidine_A"/>
    <property type="match status" value="1"/>
</dbReference>
<feature type="binding site" evidence="6">
    <location>
        <begin position="139"/>
        <end position="141"/>
    </location>
    <ligand>
        <name>substrate</name>
    </ligand>
</feature>
<proteinExistence type="inferred from homology"/>
<dbReference type="InterPro" id="IPR022830">
    <property type="entry name" value="Indigdn_synthA-like"/>
</dbReference>
<dbReference type="GO" id="GO:0004730">
    <property type="term" value="F:pseudouridylate synthase activity"/>
    <property type="evidence" value="ECO:0007669"/>
    <property type="project" value="UniProtKB-EC"/>
</dbReference>
<evidence type="ECO:0000256" key="1">
    <source>
        <dbReference type="ARBA" id="ARBA00022723"/>
    </source>
</evidence>
<protein>
    <recommendedName>
        <fullName evidence="6">Pseudouridine-5'-phosphate glycosidase</fullName>
        <shortName evidence="6">PsiMP glycosidase</shortName>
        <ecNumber evidence="6">4.2.1.70</ecNumber>
    </recommendedName>
</protein>
<dbReference type="PANTHER" id="PTHR42909:SF1">
    <property type="entry name" value="CARBOHYDRATE KINASE PFKB DOMAIN-CONTAINING PROTEIN"/>
    <property type="match status" value="1"/>
</dbReference>
<dbReference type="Proteomes" id="UP001160142">
    <property type="component" value="Unassembled WGS sequence"/>
</dbReference>
<evidence type="ECO:0000256" key="6">
    <source>
        <dbReference type="HAMAP-Rule" id="MF_01876"/>
    </source>
</evidence>
<feature type="binding site" evidence="6">
    <location>
        <position position="105"/>
    </location>
    <ligand>
        <name>substrate</name>
    </ligand>
</feature>
<evidence type="ECO:0000256" key="4">
    <source>
        <dbReference type="ARBA" id="ARBA00023239"/>
    </source>
</evidence>
<evidence type="ECO:0000313" key="8">
    <source>
        <dbReference type="Proteomes" id="UP001160142"/>
    </source>
</evidence>
<keyword evidence="2 6" id="KW-0378">Hydrolase</keyword>
<gene>
    <name evidence="6" type="primary">psuG</name>
    <name evidence="7" type="ORF">M2152_002252</name>
</gene>
<comment type="cofactor">
    <cofactor evidence="6">
        <name>Mn(2+)</name>
        <dbReference type="ChEBI" id="CHEBI:29035"/>
    </cofactor>
    <text evidence="6">Binds 1 Mn(2+) ion per subunit.</text>
</comment>
<dbReference type="EMBL" id="JARXVQ010000001">
    <property type="protein sequence ID" value="MDH6182070.1"/>
    <property type="molecule type" value="Genomic_DNA"/>
</dbReference>
<keyword evidence="8" id="KW-1185">Reference proteome</keyword>
<keyword evidence="3 6" id="KW-0464">Manganese</keyword>
<comment type="caution">
    <text evidence="7">The sequence shown here is derived from an EMBL/GenBank/DDBJ whole genome shotgun (WGS) entry which is preliminary data.</text>
</comment>
<dbReference type="Gene3D" id="3.40.1790.10">
    <property type="entry name" value="Indigoidine synthase domain"/>
    <property type="match status" value="1"/>
</dbReference>
<sequence>MTTPFLLSDEVSAALDAGRPVVALESTIISHGLPRPRNHEAAIEFENILREADVTPATIAVLDGVPRIGLDAVGVRRIAEEELAKASVRDLPIIAAARSSAATTVAATSHLASLAGIRVFATGGLGGVHRGASESFDESADISTLAVTPITVVSAGVKSVLDIAATLERLETLSVPVIGFGTRIFPSFWLRESEFELDWAVNDAAEVAAIMKAQDELGHGQGIVVANPIPLDQQWDPAEHDRILADALALADEAGVTGKAVTPFLLLKIVELSEGRSLEVNLDLARNNVRVAGQIATAWSALR</sequence>
<organism evidence="7 8">
    <name type="scientific">Antiquaquibacter oligotrophicus</name>
    <dbReference type="NCBI Taxonomy" id="2880260"/>
    <lineage>
        <taxon>Bacteria</taxon>
        <taxon>Bacillati</taxon>
        <taxon>Actinomycetota</taxon>
        <taxon>Actinomycetes</taxon>
        <taxon>Micrococcales</taxon>
        <taxon>Microbacteriaceae</taxon>
        <taxon>Antiquaquibacter</taxon>
    </lineage>
</organism>
<dbReference type="PANTHER" id="PTHR42909">
    <property type="entry name" value="ZGC:136858"/>
    <property type="match status" value="1"/>
</dbReference>
<feature type="binding site" evidence="6">
    <location>
        <position position="85"/>
    </location>
    <ligand>
        <name>substrate</name>
    </ligand>
</feature>